<feature type="domain" description="Alpha glucuronidase N-terminal" evidence="11">
    <location>
        <begin position="37"/>
        <end position="158"/>
    </location>
</feature>
<keyword evidence="5 8" id="KW-0326">Glycosidase</keyword>
<dbReference type="Pfam" id="PF03648">
    <property type="entry name" value="Glyco_hydro_67N"/>
    <property type="match status" value="1"/>
</dbReference>
<dbReference type="GO" id="GO:2000886">
    <property type="term" value="P:glucuronoxylan catabolic process"/>
    <property type="evidence" value="ECO:0007669"/>
    <property type="project" value="UniProtKB-ARBA"/>
</dbReference>
<reference evidence="14 15" key="1">
    <citation type="submission" date="2020-01" db="EMBL/GenBank/DDBJ databases">
        <authorList>
            <person name="Kim M.K."/>
        </authorList>
    </citation>
    <scope>NUCLEOTIDE SEQUENCE [LARGE SCALE GENOMIC DNA]</scope>
    <source>
        <strain evidence="14 15">172606-1</strain>
    </source>
</reference>
<dbReference type="InterPro" id="IPR037054">
    <property type="entry name" value="A-glucoronidase_C_sf"/>
</dbReference>
<dbReference type="PANTHER" id="PTHR39207">
    <property type="entry name" value="ALPHA-GLUCURONIDASE A"/>
    <property type="match status" value="1"/>
</dbReference>
<feature type="domain" description="Glycosyl hydrolase family 67 C-terminal" evidence="12">
    <location>
        <begin position="482"/>
        <end position="707"/>
    </location>
</feature>
<gene>
    <name evidence="14" type="ORF">GXP67_32440</name>
</gene>
<evidence type="ECO:0000256" key="1">
    <source>
        <dbReference type="ARBA" id="ARBA00008833"/>
    </source>
</evidence>
<proteinExistence type="inferred from homology"/>
<dbReference type="PANTHER" id="PTHR39207:SF1">
    <property type="entry name" value="ALPHA-GLUCURONIDASE A"/>
    <property type="match status" value="1"/>
</dbReference>
<dbReference type="RefSeq" id="WP_162446970.1">
    <property type="nucleotide sequence ID" value="NZ_CP048222.1"/>
</dbReference>
<keyword evidence="3 8" id="KW-0378">Hydrolase</keyword>
<evidence type="ECO:0000256" key="6">
    <source>
        <dbReference type="ARBA" id="ARBA00023326"/>
    </source>
</evidence>
<evidence type="ECO:0000256" key="10">
    <source>
        <dbReference type="RuleBase" id="RU361198"/>
    </source>
</evidence>
<dbReference type="AlphaFoldDB" id="A0A6C0GT04"/>
<dbReference type="GO" id="GO:0046559">
    <property type="term" value="F:alpha-glucuronidase activity"/>
    <property type="evidence" value="ECO:0007669"/>
    <property type="project" value="InterPro"/>
</dbReference>
<keyword evidence="4 10" id="KW-0119">Carbohydrate metabolism</keyword>
<dbReference type="InterPro" id="IPR011100">
    <property type="entry name" value="Glyco_hydro_67_cat"/>
</dbReference>
<dbReference type="Pfam" id="PF07488">
    <property type="entry name" value="Glyco_hydro_67M"/>
    <property type="match status" value="1"/>
</dbReference>
<dbReference type="Gene3D" id="3.30.379.10">
    <property type="entry name" value="Chitobiase/beta-hexosaminidase domain 2-like"/>
    <property type="match status" value="1"/>
</dbReference>
<dbReference type="Proteomes" id="UP000480178">
    <property type="component" value="Chromosome"/>
</dbReference>
<dbReference type="InterPro" id="IPR011395">
    <property type="entry name" value="Glyco_hydro_67_aGlcAse"/>
</dbReference>
<dbReference type="FunFam" id="3.20.20.80:FF:000096">
    <property type="entry name" value="Xylan alpha-1,2-glucuronidase"/>
    <property type="match status" value="1"/>
</dbReference>
<evidence type="ECO:0000256" key="8">
    <source>
        <dbReference type="PIRNR" id="PIRNR029900"/>
    </source>
</evidence>
<sequence length="728" mass="82069">MQRFILSAKLTITLKILITLGLVNVCQYLKAEDGYRLWLRYDKVENAQQLAAYKQSVTQVLFSGNSPTISAARKELFQGLSGLLQLQPTETKTVSQNGALLIGTIATTPILSELNLKSSLEKIGTEGFFIKSVKINQKNATIITANTDTGVLYGVFHFLKLIQTGQSLSNLSIENSPKLTHRILNHWDNLDRTVERGYAGFSLWEWHKLPDYLDPRYTDYARANASVGINGTVLTNVNANALILTPAFLEKVKALAGIFRPYGIKVYLTTRFSAPVEIGGLKTADPLDAEVQMWWKKKAEEIYTYIPDFGGFLVKANSEGQPGPQNYGRNHADGANMLADAVASKGGIVMWRAFVYDDKVPDDRAKQAYNEFTPLNGKFRKNVFVQVKNGAIDFQPREPFHPLFGAMPQTPLMMEFQLTQEYLGFATHLAYLAPLFKECLDSDTYAKGKGATVAKVIDGSLHKYSMSGMAGVANIGNDRNWTGHPFGQANWYSYGRLAWNPALSAEEIAEEWIQMTFTNDSKALNSIKEIIMGSREAVVNYMTPLGLAHLMGYSHHYGPGPWVSNKKRDDWTATYYHKADSAGIGFNRTSTGSKALSQYFPPVKAQLENLQTCPEKYLLWFHHLPWTHRMKSEKTLWEDLVGHYYLGVEQVRNMQKTWDSLKGSIDEYRFAQVKSLLSIQEKEAVLWRNSCVLYFQQFSKMPIPAGYEKPAHPLTYYEKLEYKFVPGN</sequence>
<evidence type="ECO:0000256" key="3">
    <source>
        <dbReference type="ARBA" id="ARBA00022801"/>
    </source>
</evidence>
<comment type="similarity">
    <text evidence="1 8 10">Belongs to the glycosyl hydrolase 67 family.</text>
</comment>
<dbReference type="GO" id="GO:0033939">
    <property type="term" value="F:xylan alpha-1,2-glucuronosidase activity"/>
    <property type="evidence" value="ECO:0007669"/>
    <property type="project" value="UniProtKB-EC"/>
</dbReference>
<dbReference type="KEGG" id="rhoz:GXP67_32440"/>
<evidence type="ECO:0000256" key="5">
    <source>
        <dbReference type="ARBA" id="ARBA00023295"/>
    </source>
</evidence>
<dbReference type="InterPro" id="IPR005154">
    <property type="entry name" value="Glyco_hydro_67_aGlcAse_N"/>
</dbReference>
<dbReference type="SUPFAM" id="SSF51445">
    <property type="entry name" value="(Trans)glycosidases"/>
    <property type="match status" value="1"/>
</dbReference>
<feature type="active site" description="Proton acceptor" evidence="9">
    <location>
        <position position="421"/>
    </location>
</feature>
<organism evidence="14 15">
    <name type="scientific">Rhodocytophaga rosea</name>
    <dbReference type="NCBI Taxonomy" id="2704465"/>
    <lineage>
        <taxon>Bacteria</taxon>
        <taxon>Pseudomonadati</taxon>
        <taxon>Bacteroidota</taxon>
        <taxon>Cytophagia</taxon>
        <taxon>Cytophagales</taxon>
        <taxon>Rhodocytophagaceae</taxon>
        <taxon>Rhodocytophaga</taxon>
    </lineage>
</organism>
<feature type="domain" description="Glycosyl hydrolase family 67 catalytic" evidence="13">
    <location>
        <begin position="162"/>
        <end position="481"/>
    </location>
</feature>
<dbReference type="PIRSF" id="PIRSF029900">
    <property type="entry name" value="Alpha-glucuronds"/>
    <property type="match status" value="1"/>
</dbReference>
<dbReference type="InterPro" id="IPR029018">
    <property type="entry name" value="Hex-like_dom2"/>
</dbReference>
<evidence type="ECO:0000313" key="14">
    <source>
        <dbReference type="EMBL" id="QHT71027.1"/>
    </source>
</evidence>
<dbReference type="EC" id="3.2.1.131" evidence="10"/>
<dbReference type="InterPro" id="IPR011099">
    <property type="entry name" value="Glyco_hydro_67_C"/>
</dbReference>
<evidence type="ECO:0000259" key="11">
    <source>
        <dbReference type="Pfam" id="PF03648"/>
    </source>
</evidence>
<dbReference type="Pfam" id="PF07477">
    <property type="entry name" value="Glyco_hydro_67C"/>
    <property type="match status" value="1"/>
</dbReference>
<evidence type="ECO:0000259" key="13">
    <source>
        <dbReference type="Pfam" id="PF07488"/>
    </source>
</evidence>
<dbReference type="SUPFAM" id="SSF55545">
    <property type="entry name" value="beta-N-acetylhexosaminidase-like domain"/>
    <property type="match status" value="1"/>
</dbReference>
<evidence type="ECO:0000313" key="15">
    <source>
        <dbReference type="Proteomes" id="UP000480178"/>
    </source>
</evidence>
<accession>A0A6C0GT04</accession>
<dbReference type="Gene3D" id="3.20.20.80">
    <property type="entry name" value="Glycosidases"/>
    <property type="match status" value="1"/>
</dbReference>
<keyword evidence="15" id="KW-1185">Reference proteome</keyword>
<protein>
    <recommendedName>
        <fullName evidence="10">Xylan alpha-1,2-glucuronidase</fullName>
        <ecNumber evidence="10">3.2.1.131</ecNumber>
    </recommendedName>
</protein>
<keyword evidence="6 10" id="KW-0624">Polysaccharide degradation</keyword>
<evidence type="ECO:0000256" key="9">
    <source>
        <dbReference type="PIRSR" id="PIRSR029900-1"/>
    </source>
</evidence>
<dbReference type="EMBL" id="CP048222">
    <property type="protein sequence ID" value="QHT71027.1"/>
    <property type="molecule type" value="Genomic_DNA"/>
</dbReference>
<name>A0A6C0GT04_9BACT</name>
<keyword evidence="2 8" id="KW-0858">Xylan degradation</keyword>
<dbReference type="GO" id="GO:0005576">
    <property type="term" value="C:extracellular region"/>
    <property type="evidence" value="ECO:0007669"/>
    <property type="project" value="InterPro"/>
</dbReference>
<evidence type="ECO:0000256" key="7">
    <source>
        <dbReference type="ARBA" id="ARBA00052795"/>
    </source>
</evidence>
<comment type="catalytic activity">
    <reaction evidence="7 10">
        <text>Hydrolysis of (1-&gt;2)-alpha-D-(4-O-methyl)glucuronosyl links in the main chain of hardwood xylans.</text>
        <dbReference type="EC" id="3.2.1.131"/>
    </reaction>
</comment>
<evidence type="ECO:0000256" key="2">
    <source>
        <dbReference type="ARBA" id="ARBA00022651"/>
    </source>
</evidence>
<comment type="subunit">
    <text evidence="10">Homodimer.</text>
</comment>
<feature type="active site" description="Proton acceptor" evidence="9">
    <location>
        <position position="393"/>
    </location>
</feature>
<dbReference type="InterPro" id="IPR017853">
    <property type="entry name" value="GH"/>
</dbReference>
<evidence type="ECO:0000259" key="12">
    <source>
        <dbReference type="Pfam" id="PF07477"/>
    </source>
</evidence>
<feature type="active site" description="Proton donor" evidence="9">
    <location>
        <position position="319"/>
    </location>
</feature>
<dbReference type="Gene3D" id="3.90.1330.10">
    <property type="entry name" value="Alpha-glucuronidase, C-terminal domain"/>
    <property type="match status" value="1"/>
</dbReference>
<evidence type="ECO:0000256" key="4">
    <source>
        <dbReference type="ARBA" id="ARBA00023277"/>
    </source>
</evidence>